<dbReference type="Proteomes" id="UP000243535">
    <property type="component" value="Unassembled WGS sequence"/>
</dbReference>
<sequence length="260" mass="27517">MKLASTVLLAAVLATTGCASAPTSPQDPLEPMNRAVYRFNDVADRAVMKPLAQGYRTVTPQPARTAVSNFFGNLRDVQSALNHVLQAEPERALNDVMRVAINSTFGLFGLIDIATPAGLKSYKAGFGDTLARWGWKSSSYLVLPLLGPSTVRDGLGTAVNIAADPTGEAWPTHTSRSVGIGVNAVSVRERLLGVEKTVEEAALDPYSYTRDAYLALRAQQVGTPQLNDGSPTDDLDIDELVPAPTDPATQAVPVDASAAQ</sequence>
<keyword evidence="5" id="KW-0449">Lipoprotein</keyword>
<feature type="region of interest" description="Disordered" evidence="3">
    <location>
        <begin position="223"/>
        <end position="260"/>
    </location>
</feature>
<dbReference type="PROSITE" id="PS51257">
    <property type="entry name" value="PROKAR_LIPOPROTEIN"/>
    <property type="match status" value="1"/>
</dbReference>
<organism evidence="5 6">
    <name type="scientific">Gulbenkiania indica</name>
    <dbReference type="NCBI Taxonomy" id="375574"/>
    <lineage>
        <taxon>Bacteria</taxon>
        <taxon>Pseudomonadati</taxon>
        <taxon>Pseudomonadota</taxon>
        <taxon>Betaproteobacteria</taxon>
        <taxon>Neisseriales</taxon>
        <taxon>Chromobacteriaceae</taxon>
        <taxon>Gulbenkiania</taxon>
    </lineage>
</organism>
<keyword evidence="2 4" id="KW-0732">Signal</keyword>
<name>A0A0K6H836_9NEIS</name>
<reference evidence="6" key="1">
    <citation type="submission" date="2015-08" db="EMBL/GenBank/DDBJ databases">
        <authorList>
            <person name="Varghese N."/>
        </authorList>
    </citation>
    <scope>NUCLEOTIDE SEQUENCE [LARGE SCALE GENOMIC DNA]</scope>
    <source>
        <strain evidence="6">DSM 17901</strain>
    </source>
</reference>
<dbReference type="EMBL" id="CYHA01000011">
    <property type="protein sequence ID" value="CUA87127.1"/>
    <property type="molecule type" value="Genomic_DNA"/>
</dbReference>
<evidence type="ECO:0000256" key="2">
    <source>
        <dbReference type="ARBA" id="ARBA00022729"/>
    </source>
</evidence>
<evidence type="ECO:0000256" key="4">
    <source>
        <dbReference type="SAM" id="SignalP"/>
    </source>
</evidence>
<evidence type="ECO:0000313" key="5">
    <source>
        <dbReference type="EMBL" id="CUA87127.1"/>
    </source>
</evidence>
<evidence type="ECO:0000256" key="1">
    <source>
        <dbReference type="ARBA" id="ARBA00010634"/>
    </source>
</evidence>
<dbReference type="RefSeq" id="WP_055434530.1">
    <property type="nucleotide sequence ID" value="NZ_CYHA01000011.1"/>
</dbReference>
<dbReference type="GO" id="GO:0016020">
    <property type="term" value="C:membrane"/>
    <property type="evidence" value="ECO:0007669"/>
    <property type="project" value="InterPro"/>
</dbReference>
<dbReference type="AlphaFoldDB" id="A0A0K6H836"/>
<dbReference type="PRINTS" id="PR01805">
    <property type="entry name" value="VACJLIPOPROT"/>
</dbReference>
<dbReference type="PANTHER" id="PTHR30035:SF3">
    <property type="entry name" value="INTERMEMBRANE PHOSPHOLIPID TRANSPORT SYSTEM LIPOPROTEIN MLAA"/>
    <property type="match status" value="1"/>
</dbReference>
<dbReference type="OrthoDB" id="9785326at2"/>
<feature type="signal peptide" evidence="4">
    <location>
        <begin position="1"/>
        <end position="21"/>
    </location>
</feature>
<dbReference type="InterPro" id="IPR007428">
    <property type="entry name" value="MlaA"/>
</dbReference>
<dbReference type="PANTHER" id="PTHR30035">
    <property type="entry name" value="LIPOPROTEIN VACJ-RELATED"/>
    <property type="match status" value="1"/>
</dbReference>
<evidence type="ECO:0000313" key="6">
    <source>
        <dbReference type="Proteomes" id="UP000243535"/>
    </source>
</evidence>
<evidence type="ECO:0000256" key="3">
    <source>
        <dbReference type="SAM" id="MobiDB-lite"/>
    </source>
</evidence>
<proteinExistence type="inferred from homology"/>
<dbReference type="Pfam" id="PF04333">
    <property type="entry name" value="MlaA"/>
    <property type="match status" value="1"/>
</dbReference>
<feature type="chain" id="PRO_5005503698" evidence="4">
    <location>
        <begin position="22"/>
        <end position="260"/>
    </location>
</feature>
<dbReference type="STRING" id="375574.GCA_001418035_02656"/>
<dbReference type="GO" id="GO:0120010">
    <property type="term" value="P:intermembrane phospholipid transfer"/>
    <property type="evidence" value="ECO:0007669"/>
    <property type="project" value="TreeGrafter"/>
</dbReference>
<accession>A0A0K6H836</accession>
<gene>
    <name evidence="5" type="ORF">Ga0061063_0073</name>
</gene>
<comment type="similarity">
    <text evidence="1">Belongs to the MlaA family.</text>
</comment>
<keyword evidence="6" id="KW-1185">Reference proteome</keyword>
<protein>
    <submittedName>
        <fullName evidence="5">ABC-type transporter Mla maintaining outer membrane lipid asymmetry, lipoprotein component MlaA</fullName>
    </submittedName>
</protein>